<reference evidence="1" key="1">
    <citation type="submission" date="2022-05" db="EMBL/GenBank/DDBJ databases">
        <title>Draft genome sequence of Clostridium tertium strain CP3 isolated from Peru.</title>
        <authorList>
            <person name="Hurtado R."/>
            <person name="Lima L."/>
            <person name="Sousa T."/>
            <person name="Jaiswal A.K."/>
            <person name="Tiwari S."/>
            <person name="Maturrano L."/>
            <person name="Brenig B."/>
            <person name="Azevedo V."/>
        </authorList>
    </citation>
    <scope>NUCLEOTIDE SEQUENCE</scope>
    <source>
        <strain evidence="1">CP3</strain>
    </source>
</reference>
<feature type="non-terminal residue" evidence="1">
    <location>
        <position position="76"/>
    </location>
</feature>
<keyword evidence="2" id="KW-1185">Reference proteome</keyword>
<dbReference type="GO" id="GO:0003677">
    <property type="term" value="F:DNA binding"/>
    <property type="evidence" value="ECO:0007669"/>
    <property type="project" value="InterPro"/>
</dbReference>
<dbReference type="Gene3D" id="1.10.10.60">
    <property type="entry name" value="Homeodomain-like"/>
    <property type="match status" value="1"/>
</dbReference>
<dbReference type="InterPro" id="IPR002514">
    <property type="entry name" value="Transposase_8"/>
</dbReference>
<dbReference type="AlphaFoldDB" id="A0A9X3XIL5"/>
<dbReference type="SUPFAM" id="SSF46689">
    <property type="entry name" value="Homeodomain-like"/>
    <property type="match status" value="1"/>
</dbReference>
<dbReference type="EMBL" id="JAMRYU010000004">
    <property type="protein sequence ID" value="MDC4239653.1"/>
    <property type="molecule type" value="Genomic_DNA"/>
</dbReference>
<accession>A0A9X3XIL5</accession>
<name>A0A9X3XIL5_9CLOT</name>
<dbReference type="RefSeq" id="WP_272470127.1">
    <property type="nucleotide sequence ID" value="NZ_JAMRYU010000004.1"/>
</dbReference>
<dbReference type="GO" id="GO:0006313">
    <property type="term" value="P:DNA transposition"/>
    <property type="evidence" value="ECO:0007669"/>
    <property type="project" value="InterPro"/>
</dbReference>
<evidence type="ECO:0000313" key="1">
    <source>
        <dbReference type="EMBL" id="MDC4239653.1"/>
    </source>
</evidence>
<protein>
    <submittedName>
        <fullName evidence="1">Transposase</fullName>
    </submittedName>
</protein>
<dbReference type="InterPro" id="IPR009057">
    <property type="entry name" value="Homeodomain-like_sf"/>
</dbReference>
<gene>
    <name evidence="1" type="ORF">NE398_05695</name>
</gene>
<proteinExistence type="predicted"/>
<dbReference type="Pfam" id="PF01527">
    <property type="entry name" value="HTH_Tnp_1"/>
    <property type="match status" value="1"/>
</dbReference>
<evidence type="ECO:0000313" key="2">
    <source>
        <dbReference type="Proteomes" id="UP001141183"/>
    </source>
</evidence>
<dbReference type="Proteomes" id="UP001141183">
    <property type="component" value="Unassembled WGS sequence"/>
</dbReference>
<organism evidence="1 2">
    <name type="scientific">Clostridium tertium</name>
    <dbReference type="NCBI Taxonomy" id="1559"/>
    <lineage>
        <taxon>Bacteria</taxon>
        <taxon>Bacillati</taxon>
        <taxon>Bacillota</taxon>
        <taxon>Clostridia</taxon>
        <taxon>Eubacteriales</taxon>
        <taxon>Clostridiaceae</taxon>
        <taxon>Clostridium</taxon>
    </lineage>
</organism>
<comment type="caution">
    <text evidence="1">The sequence shown here is derived from an EMBL/GenBank/DDBJ whole genome shotgun (WGS) entry which is preliminary data.</text>
</comment>
<sequence length="76" mass="8705">MAKSKWETHVKDKLILVEAWARNGLTDEQIAKNLGISKDTFYKYKKEHADFSDSLKKGKEVIDIEVENALLKRALG</sequence>
<dbReference type="GO" id="GO:0004803">
    <property type="term" value="F:transposase activity"/>
    <property type="evidence" value="ECO:0007669"/>
    <property type="project" value="InterPro"/>
</dbReference>